<name>A0AAW1LG59_SAPOF</name>
<proteinExistence type="predicted"/>
<gene>
    <name evidence="1" type="ORF">RND81_04G023700</name>
</gene>
<reference evidence="1" key="1">
    <citation type="submission" date="2024-03" db="EMBL/GenBank/DDBJ databases">
        <title>WGS assembly of Saponaria officinalis var. Norfolk2.</title>
        <authorList>
            <person name="Jenkins J."/>
            <person name="Shu S."/>
            <person name="Grimwood J."/>
            <person name="Barry K."/>
            <person name="Goodstein D."/>
            <person name="Schmutz J."/>
            <person name="Leebens-Mack J."/>
            <person name="Osbourn A."/>
        </authorList>
    </citation>
    <scope>NUCLEOTIDE SEQUENCE [LARGE SCALE GENOMIC DNA]</scope>
    <source>
        <strain evidence="1">JIC</strain>
    </source>
</reference>
<sequence>MTVNGYRCSTFQEATLKLRLLEEDDAVEMCLKEASEVQMPFAVRRLFATLLVFCQPSNPLNLWTDYYDVLSEDFTKKNTNNPEKARYLTVRSVEQYLEAMGKTLKCFGLDHLAGTVDDELRRTKDITDALDAPIPQECVLCRGLLNPAQQEAFDKIIQHVRGKIPGAFFCGWAWGNR</sequence>
<dbReference type="PANTHER" id="PTHR10492:SF94">
    <property type="entry name" value="ATP-DEPENDENT DNA HELICASE"/>
    <property type="match status" value="1"/>
</dbReference>
<evidence type="ECO:0000313" key="2">
    <source>
        <dbReference type="Proteomes" id="UP001443914"/>
    </source>
</evidence>
<evidence type="ECO:0000313" key="1">
    <source>
        <dbReference type="EMBL" id="KAK9732805.1"/>
    </source>
</evidence>
<dbReference type="EMBL" id="JBDFQZ010000004">
    <property type="protein sequence ID" value="KAK9732805.1"/>
    <property type="molecule type" value="Genomic_DNA"/>
</dbReference>
<dbReference type="PANTHER" id="PTHR10492">
    <property type="match status" value="1"/>
</dbReference>
<comment type="caution">
    <text evidence="1">The sequence shown here is derived from an EMBL/GenBank/DDBJ whole genome shotgun (WGS) entry which is preliminary data.</text>
</comment>
<accession>A0AAW1LG59</accession>
<dbReference type="AlphaFoldDB" id="A0AAW1LG59"/>
<dbReference type="Proteomes" id="UP001443914">
    <property type="component" value="Unassembled WGS sequence"/>
</dbReference>
<organism evidence="1 2">
    <name type="scientific">Saponaria officinalis</name>
    <name type="common">Common soapwort</name>
    <name type="synonym">Lychnis saponaria</name>
    <dbReference type="NCBI Taxonomy" id="3572"/>
    <lineage>
        <taxon>Eukaryota</taxon>
        <taxon>Viridiplantae</taxon>
        <taxon>Streptophyta</taxon>
        <taxon>Embryophyta</taxon>
        <taxon>Tracheophyta</taxon>
        <taxon>Spermatophyta</taxon>
        <taxon>Magnoliopsida</taxon>
        <taxon>eudicotyledons</taxon>
        <taxon>Gunneridae</taxon>
        <taxon>Pentapetalae</taxon>
        <taxon>Caryophyllales</taxon>
        <taxon>Caryophyllaceae</taxon>
        <taxon>Caryophylleae</taxon>
        <taxon>Saponaria</taxon>
    </lineage>
</organism>
<keyword evidence="2" id="KW-1185">Reference proteome</keyword>
<protein>
    <submittedName>
        <fullName evidence="1">Uncharacterized protein</fullName>
    </submittedName>
</protein>